<evidence type="ECO:0000256" key="3">
    <source>
        <dbReference type="ARBA" id="ARBA00029814"/>
    </source>
</evidence>
<evidence type="ECO:0000256" key="4">
    <source>
        <dbReference type="ARBA" id="ARBA00031552"/>
    </source>
</evidence>
<evidence type="ECO:0000259" key="6">
    <source>
        <dbReference type="Pfam" id="PF01902"/>
    </source>
</evidence>
<keyword evidence="7" id="KW-0436">Ligase</keyword>
<dbReference type="EC" id="6.3.1.14" evidence="1"/>
<evidence type="ECO:0000256" key="2">
    <source>
        <dbReference type="ARBA" id="ARBA00018426"/>
    </source>
</evidence>
<dbReference type="EMBL" id="BEYU01000050">
    <property type="protein sequence ID" value="GBG28913.1"/>
    <property type="molecule type" value="Genomic_DNA"/>
</dbReference>
<name>A0A2R5GJU2_9STRA</name>
<gene>
    <name evidence="7" type="ORF">FCC1311_051342</name>
</gene>
<sequence>MKVVDAAQHEGSFREAYGAAMSALRAEHGVEVIVTGDIDLVGSSTTNFIDDVCKLTACGLSCWLPLWQISRRAALDEMLARGFDIRFSCVKSPFFDETWIGRRIDAASLAEMTAMEADGLDLCGENGEYHTVVLDAGISLYKTSRLLPTEEHLVPEELEGSAGQSKDQRWWVVQTGSVSPYTLCAR</sequence>
<dbReference type="Gene3D" id="3.40.50.620">
    <property type="entry name" value="HUPs"/>
    <property type="match status" value="1"/>
</dbReference>
<dbReference type="SUPFAM" id="SSF52402">
    <property type="entry name" value="Adenine nucleotide alpha hydrolases-like"/>
    <property type="match status" value="1"/>
</dbReference>
<feature type="domain" description="Diphthamide synthase" evidence="6">
    <location>
        <begin position="15"/>
        <end position="138"/>
    </location>
</feature>
<evidence type="ECO:0000313" key="8">
    <source>
        <dbReference type="Proteomes" id="UP000241890"/>
    </source>
</evidence>
<comment type="catalytic activity">
    <reaction evidence="5">
        <text>diphthine-[translation elongation factor 2] + NH4(+) + ATP = diphthamide-[translation elongation factor 2] + AMP + diphosphate + H(+)</text>
        <dbReference type="Rhea" id="RHEA:19753"/>
        <dbReference type="Rhea" id="RHEA-COMP:10172"/>
        <dbReference type="Rhea" id="RHEA-COMP:10174"/>
        <dbReference type="ChEBI" id="CHEBI:15378"/>
        <dbReference type="ChEBI" id="CHEBI:16692"/>
        <dbReference type="ChEBI" id="CHEBI:28938"/>
        <dbReference type="ChEBI" id="CHEBI:30616"/>
        <dbReference type="ChEBI" id="CHEBI:33019"/>
        <dbReference type="ChEBI" id="CHEBI:82696"/>
        <dbReference type="ChEBI" id="CHEBI:456215"/>
        <dbReference type="EC" id="6.3.1.14"/>
    </reaction>
</comment>
<dbReference type="OrthoDB" id="686384at2759"/>
<comment type="caution">
    <text evidence="7">The sequence shown here is derived from an EMBL/GenBank/DDBJ whole genome shotgun (WGS) entry which is preliminary data.</text>
</comment>
<organism evidence="7 8">
    <name type="scientific">Hondaea fermentalgiana</name>
    <dbReference type="NCBI Taxonomy" id="2315210"/>
    <lineage>
        <taxon>Eukaryota</taxon>
        <taxon>Sar</taxon>
        <taxon>Stramenopiles</taxon>
        <taxon>Bigyra</taxon>
        <taxon>Labyrinthulomycetes</taxon>
        <taxon>Thraustochytrida</taxon>
        <taxon>Thraustochytriidae</taxon>
        <taxon>Hondaea</taxon>
    </lineage>
</organism>
<evidence type="ECO:0000313" key="7">
    <source>
        <dbReference type="EMBL" id="GBG28913.1"/>
    </source>
</evidence>
<dbReference type="GO" id="GO:0017178">
    <property type="term" value="F:diphthine-ammonia ligase activity"/>
    <property type="evidence" value="ECO:0007669"/>
    <property type="project" value="UniProtKB-EC"/>
</dbReference>
<evidence type="ECO:0000256" key="1">
    <source>
        <dbReference type="ARBA" id="ARBA00012089"/>
    </source>
</evidence>
<proteinExistence type="predicted"/>
<accession>A0A2R5GJU2</accession>
<dbReference type="Gene3D" id="3.90.1490.10">
    <property type="entry name" value="putative n-type atp pyrophosphatase, domain 2"/>
    <property type="match status" value="1"/>
</dbReference>
<protein>
    <recommendedName>
        <fullName evidence="2">Diphthine--ammonia ligase</fullName>
        <ecNumber evidence="1">6.3.1.14</ecNumber>
    </recommendedName>
    <alternativeName>
        <fullName evidence="3">Diphthamide synthase</fullName>
    </alternativeName>
    <alternativeName>
        <fullName evidence="4">Diphthamide synthetase</fullName>
    </alternativeName>
</protein>
<dbReference type="Pfam" id="PF01902">
    <property type="entry name" value="Diphthami_syn_2"/>
    <property type="match status" value="1"/>
</dbReference>
<dbReference type="Proteomes" id="UP000241890">
    <property type="component" value="Unassembled WGS sequence"/>
</dbReference>
<dbReference type="InterPro" id="IPR002761">
    <property type="entry name" value="Diphthami_syn_dom"/>
</dbReference>
<reference evidence="7 8" key="1">
    <citation type="submission" date="2017-12" db="EMBL/GenBank/DDBJ databases">
        <title>Sequencing, de novo assembly and annotation of complete genome of a new Thraustochytrid species, strain FCC1311.</title>
        <authorList>
            <person name="Sedici K."/>
            <person name="Godart F."/>
            <person name="Aiese Cigliano R."/>
            <person name="Sanseverino W."/>
            <person name="Barakat M."/>
            <person name="Ortet P."/>
            <person name="Marechal E."/>
            <person name="Cagnac O."/>
            <person name="Amato A."/>
        </authorList>
    </citation>
    <scope>NUCLEOTIDE SEQUENCE [LARGE SCALE GENOMIC DNA]</scope>
</reference>
<dbReference type="InParanoid" id="A0A2R5GJU2"/>
<dbReference type="AlphaFoldDB" id="A0A2R5GJU2"/>
<keyword evidence="8" id="KW-1185">Reference proteome</keyword>
<dbReference type="InterPro" id="IPR014729">
    <property type="entry name" value="Rossmann-like_a/b/a_fold"/>
</dbReference>
<evidence type="ECO:0000256" key="5">
    <source>
        <dbReference type="ARBA" id="ARBA00048108"/>
    </source>
</evidence>